<evidence type="ECO:0000313" key="2">
    <source>
        <dbReference type="Proteomes" id="UP000814033"/>
    </source>
</evidence>
<comment type="caution">
    <text evidence="1">The sequence shown here is derived from an EMBL/GenBank/DDBJ whole genome shotgun (WGS) entry which is preliminary data.</text>
</comment>
<protein>
    <submittedName>
        <fullName evidence="1">Uncharacterized protein</fullName>
    </submittedName>
</protein>
<keyword evidence="2" id="KW-1185">Reference proteome</keyword>
<sequence length="199" mass="22529">MPFSRRPRAHSIPSSVLHFVSTLTPRPKRPPSLARRIHAHIHARSKPDKSTSPPRAHAQPANAKCTADALKSHATRAQIKSIFLCLRGYNARARRNRRRLDSLRTSCVDGESSPLRTHAISPCLRRLQPSGRAVPCRRRSRSARVCGWRWHNAAPWQGSSTARPENRENVGRSSIKRHPQQRVLDSKRSVHLLALQFIP</sequence>
<name>A0ACB8RNC8_9AGAM</name>
<reference evidence="1" key="2">
    <citation type="journal article" date="2022" name="New Phytol.">
        <title>Evolutionary transition to the ectomycorrhizal habit in the genomes of a hyperdiverse lineage of mushroom-forming fungi.</title>
        <authorList>
            <person name="Looney B."/>
            <person name="Miyauchi S."/>
            <person name="Morin E."/>
            <person name="Drula E."/>
            <person name="Courty P.E."/>
            <person name="Kohler A."/>
            <person name="Kuo A."/>
            <person name="LaButti K."/>
            <person name="Pangilinan J."/>
            <person name="Lipzen A."/>
            <person name="Riley R."/>
            <person name="Andreopoulos W."/>
            <person name="He G."/>
            <person name="Johnson J."/>
            <person name="Nolan M."/>
            <person name="Tritt A."/>
            <person name="Barry K.W."/>
            <person name="Grigoriev I.V."/>
            <person name="Nagy L.G."/>
            <person name="Hibbett D."/>
            <person name="Henrissat B."/>
            <person name="Matheny P.B."/>
            <person name="Labbe J."/>
            <person name="Martin F.M."/>
        </authorList>
    </citation>
    <scope>NUCLEOTIDE SEQUENCE</scope>
    <source>
        <strain evidence="1">FP105234-sp</strain>
    </source>
</reference>
<dbReference type="EMBL" id="MU275952">
    <property type="protein sequence ID" value="KAI0045430.1"/>
    <property type="molecule type" value="Genomic_DNA"/>
</dbReference>
<organism evidence="1 2">
    <name type="scientific">Auriscalpium vulgare</name>
    <dbReference type="NCBI Taxonomy" id="40419"/>
    <lineage>
        <taxon>Eukaryota</taxon>
        <taxon>Fungi</taxon>
        <taxon>Dikarya</taxon>
        <taxon>Basidiomycota</taxon>
        <taxon>Agaricomycotina</taxon>
        <taxon>Agaricomycetes</taxon>
        <taxon>Russulales</taxon>
        <taxon>Auriscalpiaceae</taxon>
        <taxon>Auriscalpium</taxon>
    </lineage>
</organism>
<accession>A0ACB8RNC8</accession>
<dbReference type="Proteomes" id="UP000814033">
    <property type="component" value="Unassembled WGS sequence"/>
</dbReference>
<gene>
    <name evidence="1" type="ORF">FA95DRAFT_125498</name>
</gene>
<proteinExistence type="predicted"/>
<evidence type="ECO:0000313" key="1">
    <source>
        <dbReference type="EMBL" id="KAI0045430.1"/>
    </source>
</evidence>
<reference evidence="1" key="1">
    <citation type="submission" date="2021-02" db="EMBL/GenBank/DDBJ databases">
        <authorList>
            <consortium name="DOE Joint Genome Institute"/>
            <person name="Ahrendt S."/>
            <person name="Looney B.P."/>
            <person name="Miyauchi S."/>
            <person name="Morin E."/>
            <person name="Drula E."/>
            <person name="Courty P.E."/>
            <person name="Chicoki N."/>
            <person name="Fauchery L."/>
            <person name="Kohler A."/>
            <person name="Kuo A."/>
            <person name="Labutti K."/>
            <person name="Pangilinan J."/>
            <person name="Lipzen A."/>
            <person name="Riley R."/>
            <person name="Andreopoulos W."/>
            <person name="He G."/>
            <person name="Johnson J."/>
            <person name="Barry K.W."/>
            <person name="Grigoriev I.V."/>
            <person name="Nagy L."/>
            <person name="Hibbett D."/>
            <person name="Henrissat B."/>
            <person name="Matheny P.B."/>
            <person name="Labbe J."/>
            <person name="Martin F."/>
        </authorList>
    </citation>
    <scope>NUCLEOTIDE SEQUENCE</scope>
    <source>
        <strain evidence="1">FP105234-sp</strain>
    </source>
</reference>